<proteinExistence type="predicted"/>
<comment type="caution">
    <text evidence="1">The sequence shown here is derived from an EMBL/GenBank/DDBJ whole genome shotgun (WGS) entry which is preliminary data.</text>
</comment>
<protein>
    <submittedName>
        <fullName evidence="1">Uncharacterized protein</fullName>
    </submittedName>
</protein>
<feature type="non-terminal residue" evidence="1">
    <location>
        <position position="1"/>
    </location>
</feature>
<reference evidence="1" key="1">
    <citation type="submission" date="2019-10" db="EMBL/GenBank/DDBJ databases">
        <authorList>
            <consortium name="DOE Joint Genome Institute"/>
            <person name="Kuo A."/>
            <person name="Miyauchi S."/>
            <person name="Kiss E."/>
            <person name="Drula E."/>
            <person name="Kohler A."/>
            <person name="Sanchez-Garcia M."/>
            <person name="Andreopoulos B."/>
            <person name="Barry K.W."/>
            <person name="Bonito G."/>
            <person name="Buee M."/>
            <person name="Carver A."/>
            <person name="Chen C."/>
            <person name="Cichocki N."/>
            <person name="Clum A."/>
            <person name="Culley D."/>
            <person name="Crous P.W."/>
            <person name="Fauchery L."/>
            <person name="Girlanda M."/>
            <person name="Hayes R."/>
            <person name="Keri Z."/>
            <person name="LaButti K."/>
            <person name="Lipzen A."/>
            <person name="Lombard V."/>
            <person name="Magnuson J."/>
            <person name="Maillard F."/>
            <person name="Morin E."/>
            <person name="Murat C."/>
            <person name="Nolan M."/>
            <person name="Ohm R."/>
            <person name="Pangilinan J."/>
            <person name="Pereira M."/>
            <person name="Perotto S."/>
            <person name="Peter M."/>
            <person name="Riley R."/>
            <person name="Sitrit Y."/>
            <person name="Stielow B."/>
            <person name="Szollosi G."/>
            <person name="Zifcakova L."/>
            <person name="Stursova M."/>
            <person name="Spatafora J.W."/>
            <person name="Tedersoo L."/>
            <person name="Vaario L.-M."/>
            <person name="Yamada A."/>
            <person name="Yan M."/>
            <person name="Wang P."/>
            <person name="Xu J."/>
            <person name="Bruns T."/>
            <person name="Baldrian P."/>
            <person name="Vilgalys R."/>
            <person name="Henrissat B."/>
            <person name="Grigoriev I.V."/>
            <person name="Hibbett D."/>
            <person name="Nagy L.G."/>
            <person name="Martin F.M."/>
        </authorList>
    </citation>
    <scope>NUCLEOTIDE SEQUENCE</scope>
    <source>
        <strain evidence="1">BED1</strain>
    </source>
</reference>
<name>A0AAD4BLT0_BOLED</name>
<evidence type="ECO:0000313" key="1">
    <source>
        <dbReference type="EMBL" id="KAF8434139.1"/>
    </source>
</evidence>
<feature type="non-terminal residue" evidence="1">
    <location>
        <position position="159"/>
    </location>
</feature>
<dbReference type="Proteomes" id="UP001194468">
    <property type="component" value="Unassembled WGS sequence"/>
</dbReference>
<dbReference type="EMBL" id="WHUW01000030">
    <property type="protein sequence ID" value="KAF8434139.1"/>
    <property type="molecule type" value="Genomic_DNA"/>
</dbReference>
<organism evidence="1 2">
    <name type="scientific">Boletus edulis BED1</name>
    <dbReference type="NCBI Taxonomy" id="1328754"/>
    <lineage>
        <taxon>Eukaryota</taxon>
        <taxon>Fungi</taxon>
        <taxon>Dikarya</taxon>
        <taxon>Basidiomycota</taxon>
        <taxon>Agaricomycotina</taxon>
        <taxon>Agaricomycetes</taxon>
        <taxon>Agaricomycetidae</taxon>
        <taxon>Boletales</taxon>
        <taxon>Boletineae</taxon>
        <taxon>Boletaceae</taxon>
        <taxon>Boletoideae</taxon>
        <taxon>Boletus</taxon>
    </lineage>
</organism>
<keyword evidence="2" id="KW-1185">Reference proteome</keyword>
<gene>
    <name evidence="1" type="ORF">L210DRAFT_3485675</name>
</gene>
<sequence length="159" mass="18253">DARKEASDLVALARTCRAFKEPALDILWEQLDDLSPIARCLPEASHRESRNKYYSFRRSLTRIEWDILQSYARRIRSISIEGVLGLSRKSLTSLSKPPTSDSFFPTVRHLCFEYTRKLGKSLLLLPFPSLISSKFDCEIYVISRILSSCFPRPPQVLGE</sequence>
<dbReference type="AlphaFoldDB" id="A0AAD4BLT0"/>
<reference evidence="1" key="2">
    <citation type="journal article" date="2020" name="Nat. Commun.">
        <title>Large-scale genome sequencing of mycorrhizal fungi provides insights into the early evolution of symbiotic traits.</title>
        <authorList>
            <person name="Miyauchi S."/>
            <person name="Kiss E."/>
            <person name="Kuo A."/>
            <person name="Drula E."/>
            <person name="Kohler A."/>
            <person name="Sanchez-Garcia M."/>
            <person name="Morin E."/>
            <person name="Andreopoulos B."/>
            <person name="Barry K.W."/>
            <person name="Bonito G."/>
            <person name="Buee M."/>
            <person name="Carver A."/>
            <person name="Chen C."/>
            <person name="Cichocki N."/>
            <person name="Clum A."/>
            <person name="Culley D."/>
            <person name="Crous P.W."/>
            <person name="Fauchery L."/>
            <person name="Girlanda M."/>
            <person name="Hayes R.D."/>
            <person name="Keri Z."/>
            <person name="LaButti K."/>
            <person name="Lipzen A."/>
            <person name="Lombard V."/>
            <person name="Magnuson J."/>
            <person name="Maillard F."/>
            <person name="Murat C."/>
            <person name="Nolan M."/>
            <person name="Ohm R.A."/>
            <person name="Pangilinan J."/>
            <person name="Pereira M.F."/>
            <person name="Perotto S."/>
            <person name="Peter M."/>
            <person name="Pfister S."/>
            <person name="Riley R."/>
            <person name="Sitrit Y."/>
            <person name="Stielow J.B."/>
            <person name="Szollosi G."/>
            <person name="Zifcakova L."/>
            <person name="Stursova M."/>
            <person name="Spatafora J.W."/>
            <person name="Tedersoo L."/>
            <person name="Vaario L.M."/>
            <person name="Yamada A."/>
            <person name="Yan M."/>
            <person name="Wang P."/>
            <person name="Xu J."/>
            <person name="Bruns T."/>
            <person name="Baldrian P."/>
            <person name="Vilgalys R."/>
            <person name="Dunand C."/>
            <person name="Henrissat B."/>
            <person name="Grigoriev I.V."/>
            <person name="Hibbett D."/>
            <person name="Nagy L.G."/>
            <person name="Martin F.M."/>
        </authorList>
    </citation>
    <scope>NUCLEOTIDE SEQUENCE</scope>
    <source>
        <strain evidence="1">BED1</strain>
    </source>
</reference>
<accession>A0AAD4BLT0</accession>
<evidence type="ECO:0000313" key="2">
    <source>
        <dbReference type="Proteomes" id="UP001194468"/>
    </source>
</evidence>